<proteinExistence type="predicted"/>
<reference evidence="1" key="1">
    <citation type="journal article" date="2019" name="PLoS Negl. Trop. Dis.">
        <title>Revisiting the worldwide diversity of Leptospira species in the environment.</title>
        <authorList>
            <person name="Vincent A.T."/>
            <person name="Schiettekatte O."/>
            <person name="Bourhy P."/>
            <person name="Veyrier F.J."/>
            <person name="Picardeau M."/>
        </authorList>
    </citation>
    <scope>NUCLEOTIDE SEQUENCE [LARGE SCALE GENOMIC DNA]</scope>
    <source>
        <strain evidence="1">201800301</strain>
    </source>
</reference>
<dbReference type="RefSeq" id="WP_135776186.1">
    <property type="nucleotide sequence ID" value="NZ_RQEY01000026.1"/>
</dbReference>
<dbReference type="OrthoDB" id="327305at2"/>
<name>A0A4R9GWD3_9LEPT</name>
<dbReference type="Proteomes" id="UP000298097">
    <property type="component" value="Unassembled WGS sequence"/>
</dbReference>
<evidence type="ECO:0008006" key="3">
    <source>
        <dbReference type="Google" id="ProtNLM"/>
    </source>
</evidence>
<dbReference type="PROSITE" id="PS51257">
    <property type="entry name" value="PROKAR_LIPOPROTEIN"/>
    <property type="match status" value="1"/>
</dbReference>
<protein>
    <recommendedName>
        <fullName evidence="3">Lipoprotein</fullName>
    </recommendedName>
</protein>
<gene>
    <name evidence="1" type="ORF">EHO65_19360</name>
</gene>
<sequence length="180" mass="19400">MFKIYKIHVSLLLILACVLISCSEEKKNDQSLLSIAVLQASPGSGVIGGIEEPNLGTATLLLNFDTFELLNQEECTDGGIGIIISRNVGPITPILNIHEVDMSKNSGIFLEAGALTTGSHMDLDHSDGETYGVVNDCPAYVMENTLTIYDLQVLNCQIADQFGAGANKKMMSFRARCTKS</sequence>
<keyword evidence="2" id="KW-1185">Reference proteome</keyword>
<accession>A0A4R9GWD3</accession>
<dbReference type="AlphaFoldDB" id="A0A4R9GWD3"/>
<comment type="caution">
    <text evidence="1">The sequence shown here is derived from an EMBL/GenBank/DDBJ whole genome shotgun (WGS) entry which is preliminary data.</text>
</comment>
<dbReference type="EMBL" id="RQEY01000026">
    <property type="protein sequence ID" value="TGK35796.1"/>
    <property type="molecule type" value="Genomic_DNA"/>
</dbReference>
<evidence type="ECO:0000313" key="2">
    <source>
        <dbReference type="Proteomes" id="UP000298097"/>
    </source>
</evidence>
<organism evidence="1 2">
    <name type="scientific">Leptospira andrefontaineae</name>
    <dbReference type="NCBI Taxonomy" id="2484976"/>
    <lineage>
        <taxon>Bacteria</taxon>
        <taxon>Pseudomonadati</taxon>
        <taxon>Spirochaetota</taxon>
        <taxon>Spirochaetia</taxon>
        <taxon>Leptospirales</taxon>
        <taxon>Leptospiraceae</taxon>
        <taxon>Leptospira</taxon>
    </lineage>
</organism>
<evidence type="ECO:0000313" key="1">
    <source>
        <dbReference type="EMBL" id="TGK35796.1"/>
    </source>
</evidence>